<dbReference type="PRINTS" id="PR00983">
    <property type="entry name" value="TRNASYNTHCYS"/>
</dbReference>
<feature type="binding site" evidence="10">
    <location>
        <position position="208"/>
    </location>
    <ligand>
        <name>Zn(2+)</name>
        <dbReference type="ChEBI" id="CHEBI:29105"/>
    </ligand>
</feature>
<keyword evidence="3 10" id="KW-0436">Ligase</keyword>
<dbReference type="GO" id="GO:0005829">
    <property type="term" value="C:cytosol"/>
    <property type="evidence" value="ECO:0007669"/>
    <property type="project" value="TreeGrafter"/>
</dbReference>
<evidence type="ECO:0000256" key="5">
    <source>
        <dbReference type="ARBA" id="ARBA00022741"/>
    </source>
</evidence>
<comment type="catalytic activity">
    <reaction evidence="10">
        <text>tRNA(Cys) + L-cysteine + ATP = L-cysteinyl-tRNA(Cys) + AMP + diphosphate</text>
        <dbReference type="Rhea" id="RHEA:17773"/>
        <dbReference type="Rhea" id="RHEA-COMP:9661"/>
        <dbReference type="Rhea" id="RHEA-COMP:9679"/>
        <dbReference type="ChEBI" id="CHEBI:30616"/>
        <dbReference type="ChEBI" id="CHEBI:33019"/>
        <dbReference type="ChEBI" id="CHEBI:35235"/>
        <dbReference type="ChEBI" id="CHEBI:78442"/>
        <dbReference type="ChEBI" id="CHEBI:78517"/>
        <dbReference type="ChEBI" id="CHEBI:456215"/>
        <dbReference type="EC" id="6.1.1.16"/>
    </reaction>
</comment>
<evidence type="ECO:0000256" key="8">
    <source>
        <dbReference type="ARBA" id="ARBA00022917"/>
    </source>
</evidence>
<dbReference type="FunFam" id="3.40.50.620:FF:000009">
    <property type="entry name" value="Cysteine--tRNA ligase"/>
    <property type="match status" value="1"/>
</dbReference>
<organism evidence="12 13">
    <name type="scientific">candidate division TA06 bacterium</name>
    <dbReference type="NCBI Taxonomy" id="2250710"/>
    <lineage>
        <taxon>Bacteria</taxon>
        <taxon>Bacteria division TA06</taxon>
    </lineage>
</organism>
<evidence type="ECO:0000256" key="1">
    <source>
        <dbReference type="ARBA" id="ARBA00005594"/>
    </source>
</evidence>
<evidence type="ECO:0000256" key="7">
    <source>
        <dbReference type="ARBA" id="ARBA00022840"/>
    </source>
</evidence>
<feature type="short sequence motif" description="'KMSKS' region" evidence="10">
    <location>
        <begin position="265"/>
        <end position="269"/>
    </location>
</feature>
<proteinExistence type="inferred from homology"/>
<dbReference type="InterPro" id="IPR009080">
    <property type="entry name" value="tRNAsynth_Ia_anticodon-bd"/>
</dbReference>
<keyword evidence="4 10" id="KW-0479">Metal-binding</keyword>
<dbReference type="AlphaFoldDB" id="A0A660S6V2"/>
<evidence type="ECO:0000256" key="9">
    <source>
        <dbReference type="ARBA" id="ARBA00023146"/>
    </source>
</evidence>
<evidence type="ECO:0000259" key="11">
    <source>
        <dbReference type="Pfam" id="PF01406"/>
    </source>
</evidence>
<dbReference type="PANTHER" id="PTHR10890">
    <property type="entry name" value="CYSTEINYL-TRNA SYNTHETASE"/>
    <property type="match status" value="1"/>
</dbReference>
<dbReference type="Gene3D" id="3.40.50.620">
    <property type="entry name" value="HUPs"/>
    <property type="match status" value="1"/>
</dbReference>
<dbReference type="GO" id="GO:0006423">
    <property type="term" value="P:cysteinyl-tRNA aminoacylation"/>
    <property type="evidence" value="ECO:0007669"/>
    <property type="project" value="UniProtKB-UniRule"/>
</dbReference>
<comment type="subunit">
    <text evidence="2 10">Monomer.</text>
</comment>
<dbReference type="InterPro" id="IPR014729">
    <property type="entry name" value="Rossmann-like_a/b/a_fold"/>
</dbReference>
<comment type="cofactor">
    <cofactor evidence="10">
        <name>Zn(2+)</name>
        <dbReference type="ChEBI" id="CHEBI:29105"/>
    </cofactor>
    <text evidence="10">Binds 1 zinc ion per subunit.</text>
</comment>
<evidence type="ECO:0000256" key="6">
    <source>
        <dbReference type="ARBA" id="ARBA00022833"/>
    </source>
</evidence>
<gene>
    <name evidence="10" type="primary">cysS</name>
    <name evidence="12" type="ORF">DRP44_05860</name>
</gene>
<feature type="binding site" evidence="10">
    <location>
        <position position="237"/>
    </location>
    <ligand>
        <name>Zn(2+)</name>
        <dbReference type="ChEBI" id="CHEBI:29105"/>
    </ligand>
</feature>
<dbReference type="InterPro" id="IPR015803">
    <property type="entry name" value="Cys-tRNA-ligase"/>
</dbReference>
<dbReference type="SUPFAM" id="SSF47323">
    <property type="entry name" value="Anticodon-binding domain of a subclass of class I aminoacyl-tRNA synthetases"/>
    <property type="match status" value="1"/>
</dbReference>
<keyword evidence="6 10" id="KW-0862">Zinc</keyword>
<accession>A0A660S6V2</accession>
<comment type="caution">
    <text evidence="12">The sequence shown here is derived from an EMBL/GenBank/DDBJ whole genome shotgun (WGS) entry which is preliminary data.</text>
</comment>
<feature type="short sequence motif" description="'HIGH' region" evidence="10">
    <location>
        <begin position="30"/>
        <end position="40"/>
    </location>
</feature>
<keyword evidence="9 10" id="KW-0030">Aminoacyl-tRNA synthetase</keyword>
<name>A0A660S6V2_UNCT6</name>
<dbReference type="GO" id="GO:0004817">
    <property type="term" value="F:cysteine-tRNA ligase activity"/>
    <property type="evidence" value="ECO:0007669"/>
    <property type="project" value="UniProtKB-UniRule"/>
</dbReference>
<feature type="domain" description="tRNA synthetases class I catalytic" evidence="11">
    <location>
        <begin position="15"/>
        <end position="312"/>
    </location>
</feature>
<dbReference type="NCBIfam" id="TIGR00435">
    <property type="entry name" value="cysS"/>
    <property type="match status" value="1"/>
</dbReference>
<dbReference type="GO" id="GO:0008270">
    <property type="term" value="F:zinc ion binding"/>
    <property type="evidence" value="ECO:0007669"/>
    <property type="project" value="UniProtKB-UniRule"/>
</dbReference>
<keyword evidence="8 10" id="KW-0648">Protein biosynthesis</keyword>
<feature type="binding site" evidence="10">
    <location>
        <position position="28"/>
    </location>
    <ligand>
        <name>Zn(2+)</name>
        <dbReference type="ChEBI" id="CHEBI:29105"/>
    </ligand>
</feature>
<evidence type="ECO:0000256" key="10">
    <source>
        <dbReference type="HAMAP-Rule" id="MF_00041"/>
    </source>
</evidence>
<comment type="similarity">
    <text evidence="1 10">Belongs to the class-I aminoacyl-tRNA synthetase family.</text>
</comment>
<dbReference type="EC" id="6.1.1.16" evidence="10"/>
<dbReference type="GO" id="GO:0005524">
    <property type="term" value="F:ATP binding"/>
    <property type="evidence" value="ECO:0007669"/>
    <property type="project" value="UniProtKB-UniRule"/>
</dbReference>
<dbReference type="CDD" id="cd00672">
    <property type="entry name" value="CysRS_core"/>
    <property type="match status" value="1"/>
</dbReference>
<feature type="binding site" evidence="10">
    <location>
        <position position="233"/>
    </location>
    <ligand>
        <name>Zn(2+)</name>
        <dbReference type="ChEBI" id="CHEBI:29105"/>
    </ligand>
</feature>
<dbReference type="Pfam" id="PF01406">
    <property type="entry name" value="tRNA-synt_1e"/>
    <property type="match status" value="1"/>
</dbReference>
<dbReference type="InterPro" id="IPR024909">
    <property type="entry name" value="Cys-tRNA/MSH_ligase"/>
</dbReference>
<dbReference type="EMBL" id="QNBC01000079">
    <property type="protein sequence ID" value="RKX65652.1"/>
    <property type="molecule type" value="Genomic_DNA"/>
</dbReference>
<protein>
    <recommendedName>
        <fullName evidence="10">Cysteine--tRNA ligase</fullName>
        <ecNumber evidence="10">6.1.1.16</ecNumber>
    </recommendedName>
    <alternativeName>
        <fullName evidence="10">Cysteinyl-tRNA synthetase</fullName>
        <shortName evidence="10">CysRS</shortName>
    </alternativeName>
</protein>
<feature type="binding site" evidence="10">
    <location>
        <position position="268"/>
    </location>
    <ligand>
        <name>ATP</name>
        <dbReference type="ChEBI" id="CHEBI:30616"/>
    </ligand>
</feature>
<keyword evidence="7 10" id="KW-0067">ATP-binding</keyword>
<comment type="subcellular location">
    <subcellularLocation>
        <location evidence="10">Cytoplasm</location>
    </subcellularLocation>
</comment>
<sequence>MIKFFNTLSGKKEVFKPLKEGNVSIYVCGMTVQNRPHLGHMRAYITADLIRRVFEYNGYTVKMIQNFTDIDDKVIERSKEFGMDYRVFGEQYIKEYIDSSMKMNILQPYYYPRATQHIDEIINLVEKLIEKGYAYVAEGDVYYKTEMFKDYGKLSGKKIEDLRSGARIEINPKKKNPLDFTLWKGAKEGEPYWYSPWGKGRPGWHIECSAMSMKYLGETFDIHAGGTDLIFPHHENEIAQSEAATGKPFANYWIHNEMLRIKGEKMSKSLSNFLAVSDILKEISPNALRLYYYRTHFRSPLEYDENSLQEASSSFSRIERFISENASGNDLDEELFDKLIETLNDNFNTPKTLGLIFAAIKDANNGIKGKSLTANTVKKALNILGFELKEERKNAISEKVIDGIVAIRDKMRAEKQFQYADMIREELNKLNIEILDSKNGTKWRIK</sequence>
<evidence type="ECO:0000256" key="3">
    <source>
        <dbReference type="ARBA" id="ARBA00022598"/>
    </source>
</evidence>
<evidence type="ECO:0000313" key="12">
    <source>
        <dbReference type="EMBL" id="RKX65652.1"/>
    </source>
</evidence>
<dbReference type="SUPFAM" id="SSF52374">
    <property type="entry name" value="Nucleotidylyl transferase"/>
    <property type="match status" value="1"/>
</dbReference>
<reference evidence="12 13" key="1">
    <citation type="submission" date="2018-06" db="EMBL/GenBank/DDBJ databases">
        <title>Extensive metabolic versatility and redundancy in microbially diverse, dynamic hydrothermal sediments.</title>
        <authorList>
            <person name="Dombrowski N."/>
            <person name="Teske A."/>
            <person name="Baker B.J."/>
        </authorList>
    </citation>
    <scope>NUCLEOTIDE SEQUENCE [LARGE SCALE GENOMIC DNA]</scope>
    <source>
        <strain evidence="12">B35_G9</strain>
    </source>
</reference>
<keyword evidence="10" id="KW-0963">Cytoplasm</keyword>
<dbReference type="HAMAP" id="MF_00041">
    <property type="entry name" value="Cys_tRNA_synth"/>
    <property type="match status" value="1"/>
</dbReference>
<dbReference type="Gene3D" id="1.20.120.1910">
    <property type="entry name" value="Cysteine-tRNA ligase, C-terminal anti-codon recognition domain"/>
    <property type="match status" value="1"/>
</dbReference>
<evidence type="ECO:0000256" key="2">
    <source>
        <dbReference type="ARBA" id="ARBA00011245"/>
    </source>
</evidence>
<dbReference type="Proteomes" id="UP000282321">
    <property type="component" value="Unassembled WGS sequence"/>
</dbReference>
<evidence type="ECO:0000256" key="4">
    <source>
        <dbReference type="ARBA" id="ARBA00022723"/>
    </source>
</evidence>
<dbReference type="PANTHER" id="PTHR10890:SF3">
    <property type="entry name" value="CYSTEINE--TRNA LIGASE, CYTOPLASMIC"/>
    <property type="match status" value="1"/>
</dbReference>
<dbReference type="InterPro" id="IPR032678">
    <property type="entry name" value="tRNA-synt_1_cat_dom"/>
</dbReference>
<evidence type="ECO:0000313" key="13">
    <source>
        <dbReference type="Proteomes" id="UP000282321"/>
    </source>
</evidence>
<keyword evidence="5 10" id="KW-0547">Nucleotide-binding</keyword>